<feature type="signal peptide" evidence="5">
    <location>
        <begin position="1"/>
        <end position="19"/>
    </location>
</feature>
<dbReference type="OrthoDB" id="5415at2759"/>
<organism evidence="6 7">
    <name type="scientific">Tribonema minus</name>
    <dbReference type="NCBI Taxonomy" id="303371"/>
    <lineage>
        <taxon>Eukaryota</taxon>
        <taxon>Sar</taxon>
        <taxon>Stramenopiles</taxon>
        <taxon>Ochrophyta</taxon>
        <taxon>PX clade</taxon>
        <taxon>Xanthophyceae</taxon>
        <taxon>Tribonematales</taxon>
        <taxon>Tribonemataceae</taxon>
        <taxon>Tribonema</taxon>
    </lineage>
</organism>
<comment type="similarity">
    <text evidence="2">Belongs to the ycf23 family.</text>
</comment>
<keyword evidence="4" id="KW-0934">Plastid</keyword>
<evidence type="ECO:0000256" key="1">
    <source>
        <dbReference type="ARBA" id="ARBA00004474"/>
    </source>
</evidence>
<accession>A0A835YK10</accession>
<evidence type="ECO:0000313" key="7">
    <source>
        <dbReference type="Proteomes" id="UP000664859"/>
    </source>
</evidence>
<keyword evidence="5" id="KW-0732">Signal</keyword>
<evidence type="ECO:0000313" key="6">
    <source>
        <dbReference type="EMBL" id="KAG5175888.1"/>
    </source>
</evidence>
<comment type="caution">
    <text evidence="6">The sequence shown here is derived from an EMBL/GenBank/DDBJ whole genome shotgun (WGS) entry which is preliminary data.</text>
</comment>
<evidence type="ECO:0000256" key="5">
    <source>
        <dbReference type="SAM" id="SignalP"/>
    </source>
</evidence>
<comment type="subcellular location">
    <subcellularLocation>
        <location evidence="1">Plastid</location>
    </subcellularLocation>
</comment>
<dbReference type="PANTHER" id="PTHR36895">
    <property type="match status" value="1"/>
</dbReference>
<evidence type="ECO:0000256" key="3">
    <source>
        <dbReference type="ARBA" id="ARBA00021523"/>
    </source>
</evidence>
<dbReference type="Gene3D" id="3.20.20.70">
    <property type="entry name" value="Aldolase class I"/>
    <property type="match status" value="1"/>
</dbReference>
<dbReference type="EMBL" id="JAFCMP010000544">
    <property type="protein sequence ID" value="KAG5175888.1"/>
    <property type="molecule type" value="Genomic_DNA"/>
</dbReference>
<dbReference type="GO" id="GO:0009536">
    <property type="term" value="C:plastid"/>
    <property type="evidence" value="ECO:0007669"/>
    <property type="project" value="UniProtKB-SubCell"/>
</dbReference>
<sequence>MALKVTAAAVVASLCGVEGFMTMSGDAIAPFRAHKALKIISGITNFDSELVRKVAVAAQAGGATHLDIAADPELVKLAKRTAPSVSICVSAIEPELLVPCVEAGADMVELGNFDMFYDQGMDFTADDVITMTKATRALLPKTPLSVTIPHKLHMDQQVTLAQALQELGVDVIQTEGKYSLDPSAGGLQGVIERAAPALAATYAIARAVDIPVMTSSGISEVTASMALAAGASGVGVGSAVNKLNAQVAMIAVVRALAIAMDLPAPATMPVEQKASTMA</sequence>
<gene>
    <name evidence="6" type="ORF">JKP88DRAFT_351322</name>
</gene>
<protein>
    <recommendedName>
        <fullName evidence="3">Uncharacterized protein ycf23</fullName>
    </recommendedName>
</protein>
<dbReference type="Proteomes" id="UP000664859">
    <property type="component" value="Unassembled WGS sequence"/>
</dbReference>
<dbReference type="PANTHER" id="PTHR36895:SF1">
    <property type="entry name" value="YCF23 PROTEIN"/>
    <property type="match status" value="1"/>
</dbReference>
<feature type="chain" id="PRO_5032340261" description="Uncharacterized protein ycf23" evidence="5">
    <location>
        <begin position="20"/>
        <end position="278"/>
    </location>
</feature>
<keyword evidence="7" id="KW-1185">Reference proteome</keyword>
<evidence type="ECO:0000256" key="2">
    <source>
        <dbReference type="ARBA" id="ARBA00009664"/>
    </source>
</evidence>
<dbReference type="InterPro" id="IPR007570">
    <property type="entry name" value="Uncharacterised_Ycf23"/>
</dbReference>
<dbReference type="AlphaFoldDB" id="A0A835YK10"/>
<name>A0A835YK10_9STRA</name>
<dbReference type="InterPro" id="IPR013785">
    <property type="entry name" value="Aldolase_TIM"/>
</dbReference>
<dbReference type="Pfam" id="PF04481">
    <property type="entry name" value="DUF561"/>
    <property type="match status" value="1"/>
</dbReference>
<evidence type="ECO:0000256" key="4">
    <source>
        <dbReference type="ARBA" id="ARBA00022640"/>
    </source>
</evidence>
<reference evidence="6" key="1">
    <citation type="submission" date="2021-02" db="EMBL/GenBank/DDBJ databases">
        <title>First Annotated Genome of the Yellow-green Alga Tribonema minus.</title>
        <authorList>
            <person name="Mahan K.M."/>
        </authorList>
    </citation>
    <scope>NUCLEOTIDE SEQUENCE</scope>
    <source>
        <strain evidence="6">UTEX B ZZ1240</strain>
    </source>
</reference>
<proteinExistence type="inferred from homology"/>
<dbReference type="SUPFAM" id="SSF51569">
    <property type="entry name" value="Aldolase"/>
    <property type="match status" value="1"/>
</dbReference>